<dbReference type="Gene3D" id="1.10.10.10">
    <property type="entry name" value="Winged helix-like DNA-binding domain superfamily/Winged helix DNA-binding domain"/>
    <property type="match status" value="1"/>
</dbReference>
<dbReference type="Pfam" id="PF10400">
    <property type="entry name" value="Vir_act_alpha_C"/>
    <property type="match status" value="1"/>
</dbReference>
<evidence type="ECO:0000256" key="1">
    <source>
        <dbReference type="SAM" id="MobiDB-lite"/>
    </source>
</evidence>
<gene>
    <name evidence="4" type="ORF">GCM10025862_22740</name>
</gene>
<evidence type="ECO:0000259" key="3">
    <source>
        <dbReference type="Pfam" id="PF10400"/>
    </source>
</evidence>
<dbReference type="Pfam" id="PF03551">
    <property type="entry name" value="PadR"/>
    <property type="match status" value="1"/>
</dbReference>
<dbReference type="RefSeq" id="WP_241445802.1">
    <property type="nucleotide sequence ID" value="NZ_BSUJ01000001.1"/>
</dbReference>
<evidence type="ECO:0000313" key="5">
    <source>
        <dbReference type="Proteomes" id="UP001157109"/>
    </source>
</evidence>
<feature type="domain" description="Transcription regulator PadR C-terminal" evidence="3">
    <location>
        <begin position="91"/>
        <end position="169"/>
    </location>
</feature>
<dbReference type="InterPro" id="IPR036388">
    <property type="entry name" value="WH-like_DNA-bd_sf"/>
</dbReference>
<dbReference type="InterPro" id="IPR018309">
    <property type="entry name" value="Tscrpt_reg_PadR_C"/>
</dbReference>
<protein>
    <submittedName>
        <fullName evidence="4">Transcriptional regulator</fullName>
    </submittedName>
</protein>
<dbReference type="SUPFAM" id="SSF46785">
    <property type="entry name" value="Winged helix' DNA-binding domain"/>
    <property type="match status" value="1"/>
</dbReference>
<dbReference type="EMBL" id="BSUJ01000001">
    <property type="protein sequence ID" value="GMA20253.1"/>
    <property type="molecule type" value="Genomic_DNA"/>
</dbReference>
<organism evidence="4 5">
    <name type="scientific">Arsenicicoccus piscis</name>
    <dbReference type="NCBI Taxonomy" id="673954"/>
    <lineage>
        <taxon>Bacteria</taxon>
        <taxon>Bacillati</taxon>
        <taxon>Actinomycetota</taxon>
        <taxon>Actinomycetes</taxon>
        <taxon>Micrococcales</taxon>
        <taxon>Intrasporangiaceae</taxon>
        <taxon>Arsenicicoccus</taxon>
    </lineage>
</organism>
<reference evidence="5" key="1">
    <citation type="journal article" date="2019" name="Int. J. Syst. Evol. Microbiol.">
        <title>The Global Catalogue of Microorganisms (GCM) 10K type strain sequencing project: providing services to taxonomists for standard genome sequencing and annotation.</title>
        <authorList>
            <consortium name="The Broad Institute Genomics Platform"/>
            <consortium name="The Broad Institute Genome Sequencing Center for Infectious Disease"/>
            <person name="Wu L."/>
            <person name="Ma J."/>
        </authorList>
    </citation>
    <scope>NUCLEOTIDE SEQUENCE [LARGE SCALE GENOMIC DNA]</scope>
    <source>
        <strain evidence="5">NBRC 105830</strain>
    </source>
</reference>
<dbReference type="InterPro" id="IPR005149">
    <property type="entry name" value="Tscrpt_reg_PadR_N"/>
</dbReference>
<feature type="region of interest" description="Disordered" evidence="1">
    <location>
        <begin position="174"/>
        <end position="204"/>
    </location>
</feature>
<dbReference type="PANTHER" id="PTHR43252">
    <property type="entry name" value="TRANSCRIPTIONAL REGULATOR YQJI"/>
    <property type="match status" value="1"/>
</dbReference>
<sequence length="204" mass="22576">MSIRNGLLALLADQPMYGAQLRSEFEARTGDTWPLNVGQVYQTLTRLERDGLVDQRGEDEEGRTTYGLTDAGRAEVERWWSEPVDRESTPRNELAIKLALAVTVPGVDVTRVVQAQRTATMRQLRDLTRIKSATVTDGDRTQLAWLLVVENLIFAAESEVRWLDHVEARVARAAGSASPRAATAGSPEPATQRQAPVRTARGLR</sequence>
<comment type="caution">
    <text evidence="4">The sequence shown here is derived from an EMBL/GenBank/DDBJ whole genome shotgun (WGS) entry which is preliminary data.</text>
</comment>
<keyword evidence="5" id="KW-1185">Reference proteome</keyword>
<name>A0ABQ6HQB3_9MICO</name>
<feature type="compositionally biased region" description="Low complexity" evidence="1">
    <location>
        <begin position="174"/>
        <end position="187"/>
    </location>
</feature>
<evidence type="ECO:0000259" key="2">
    <source>
        <dbReference type="Pfam" id="PF03551"/>
    </source>
</evidence>
<dbReference type="Proteomes" id="UP001157109">
    <property type="component" value="Unassembled WGS sequence"/>
</dbReference>
<feature type="domain" description="Transcription regulator PadR N-terminal" evidence="2">
    <location>
        <begin position="7"/>
        <end position="77"/>
    </location>
</feature>
<proteinExistence type="predicted"/>
<accession>A0ABQ6HQB3</accession>
<evidence type="ECO:0000313" key="4">
    <source>
        <dbReference type="EMBL" id="GMA20253.1"/>
    </source>
</evidence>
<dbReference type="PANTHER" id="PTHR43252:SF6">
    <property type="entry name" value="NEGATIVE TRANSCRIPTION REGULATOR PADR"/>
    <property type="match status" value="1"/>
</dbReference>
<dbReference type="InterPro" id="IPR036390">
    <property type="entry name" value="WH_DNA-bd_sf"/>
</dbReference>